<feature type="transmembrane region" description="Helical" evidence="3">
    <location>
        <begin position="6"/>
        <end position="24"/>
    </location>
</feature>
<accession>A0A7S2LR96</accession>
<evidence type="ECO:0000256" key="3">
    <source>
        <dbReference type="SAM" id="Phobius"/>
    </source>
</evidence>
<sequence length="597" mass="65027">MRKTSFLYHFYLLHAIIITEAFIASNNYGRKSQTLQMGLLNRVRVPFRKNKVTPSSSNKSNSENKVGAFGSFKDAVYDSFDGVKSLTKRIRIGGGKQQSVNVIVDQRPSEGYTSTVILQEASSSSAKNGGKKVETPGAKLLRQYAALDRQDGLIPDGDASSSSSESSPFVQIKDGLYFAADVVSGKNELKNMSREEKVRPLKSDNYDSLNTFRPISKLSMREDNVELQRLIPNLASKNPLVRLRAEAAVKKMEKMKKKREQQVRREQNLKDFKANIYATIDAGKSVVDVLAKTPKVVASVAASTEDALTTTVREVQKLPRNIEKTVEEVQSVPSKVERKFTEIKTSAENAQKIATVVVDDIKSIPTNVEKTINDTKSSVEKTVSDTRRTVDDIGNAVNEISTTVKVISGVEKPKPKPPPPPPVKSTKEIAMDVAGSVASGAVSVTGKAAWFLTKGAFGLGAKGVKTAWAATMKKRDEAKKTGDGSSMPRIDLKELRVLSRTAAMTKEEKIKENAANTALEEALKRARESALQASSDAMDTSLTTDISSVDPKLAMEVAEALESAKLALEESEKVKSMEGGMGKTTGIDESEEVTIRK</sequence>
<evidence type="ECO:0000313" key="4">
    <source>
        <dbReference type="EMBL" id="CAD9612334.1"/>
    </source>
</evidence>
<keyword evidence="3" id="KW-0812">Transmembrane</keyword>
<dbReference type="SUPFAM" id="SSF58104">
    <property type="entry name" value="Methyl-accepting chemotaxis protein (MCP) signaling domain"/>
    <property type="match status" value="1"/>
</dbReference>
<feature type="compositionally biased region" description="Acidic residues" evidence="2">
    <location>
        <begin position="588"/>
        <end position="597"/>
    </location>
</feature>
<keyword evidence="1" id="KW-0175">Coiled coil</keyword>
<dbReference type="AlphaFoldDB" id="A0A7S2LR96"/>
<feature type="coiled-coil region" evidence="1">
    <location>
        <begin position="242"/>
        <end position="269"/>
    </location>
</feature>
<keyword evidence="3" id="KW-0472">Membrane</keyword>
<dbReference type="EMBL" id="HBGY01032609">
    <property type="protein sequence ID" value="CAD9612334.1"/>
    <property type="molecule type" value="Transcribed_RNA"/>
</dbReference>
<reference evidence="4" key="1">
    <citation type="submission" date="2021-01" db="EMBL/GenBank/DDBJ databases">
        <authorList>
            <person name="Corre E."/>
            <person name="Pelletier E."/>
            <person name="Niang G."/>
            <person name="Scheremetjew M."/>
            <person name="Finn R."/>
            <person name="Kale V."/>
            <person name="Holt S."/>
            <person name="Cochrane G."/>
            <person name="Meng A."/>
            <person name="Brown T."/>
            <person name="Cohen L."/>
        </authorList>
    </citation>
    <scope>NUCLEOTIDE SEQUENCE</scope>
    <source>
        <strain evidence="4">B650</strain>
    </source>
</reference>
<name>A0A7S2LR96_9STRA</name>
<keyword evidence="3" id="KW-1133">Transmembrane helix</keyword>
<feature type="region of interest" description="Disordered" evidence="2">
    <location>
        <begin position="572"/>
        <end position="597"/>
    </location>
</feature>
<protein>
    <submittedName>
        <fullName evidence="4">Uncharacterized protein</fullName>
    </submittedName>
</protein>
<evidence type="ECO:0000256" key="1">
    <source>
        <dbReference type="SAM" id="Coils"/>
    </source>
</evidence>
<gene>
    <name evidence="4" type="ORF">LDAN0321_LOCUS20400</name>
</gene>
<organism evidence="4">
    <name type="scientific">Leptocylindrus danicus</name>
    <dbReference type="NCBI Taxonomy" id="163516"/>
    <lineage>
        <taxon>Eukaryota</taxon>
        <taxon>Sar</taxon>
        <taxon>Stramenopiles</taxon>
        <taxon>Ochrophyta</taxon>
        <taxon>Bacillariophyta</taxon>
        <taxon>Coscinodiscophyceae</taxon>
        <taxon>Chaetocerotophycidae</taxon>
        <taxon>Leptocylindrales</taxon>
        <taxon>Leptocylindraceae</taxon>
        <taxon>Leptocylindrus</taxon>
    </lineage>
</organism>
<proteinExistence type="predicted"/>
<evidence type="ECO:0000256" key="2">
    <source>
        <dbReference type="SAM" id="MobiDB-lite"/>
    </source>
</evidence>